<dbReference type="EMBL" id="CZQE01000196">
    <property type="protein sequence ID" value="CUS44953.1"/>
    <property type="molecule type" value="Genomic_DNA"/>
</dbReference>
<keyword evidence="5" id="KW-0676">Redox-active center</keyword>
<dbReference type="GO" id="GO:0016491">
    <property type="term" value="F:oxidoreductase activity"/>
    <property type="evidence" value="ECO:0007669"/>
    <property type="project" value="UniProtKB-KW"/>
</dbReference>
<proteinExistence type="inferred from homology"/>
<evidence type="ECO:0000313" key="7">
    <source>
        <dbReference type="EMBL" id="CUS44953.1"/>
    </source>
</evidence>
<dbReference type="InterPro" id="IPR017937">
    <property type="entry name" value="Thioredoxin_CS"/>
</dbReference>
<evidence type="ECO:0000256" key="2">
    <source>
        <dbReference type="ARBA" id="ARBA00022729"/>
    </source>
</evidence>
<dbReference type="InterPro" id="IPR036249">
    <property type="entry name" value="Thioredoxin-like_sf"/>
</dbReference>
<evidence type="ECO:0000256" key="3">
    <source>
        <dbReference type="ARBA" id="ARBA00023002"/>
    </source>
</evidence>
<dbReference type="AlphaFoldDB" id="A0A160TK62"/>
<keyword evidence="3" id="KW-0560">Oxidoreductase</keyword>
<evidence type="ECO:0000256" key="1">
    <source>
        <dbReference type="ARBA" id="ARBA00005791"/>
    </source>
</evidence>
<dbReference type="SUPFAM" id="SSF52833">
    <property type="entry name" value="Thioredoxin-like"/>
    <property type="match status" value="1"/>
</dbReference>
<gene>
    <name evidence="7" type="ORF">MGWOODY_Smn1054</name>
</gene>
<dbReference type="InterPro" id="IPR012336">
    <property type="entry name" value="Thioredoxin-like_fold"/>
</dbReference>
<keyword evidence="4" id="KW-1015">Disulfide bond</keyword>
<dbReference type="PANTHER" id="PTHR13887">
    <property type="entry name" value="GLUTATHIONE S-TRANSFERASE KAPPA"/>
    <property type="match status" value="1"/>
</dbReference>
<organism evidence="7">
    <name type="scientific">hydrothermal vent metagenome</name>
    <dbReference type="NCBI Taxonomy" id="652676"/>
    <lineage>
        <taxon>unclassified sequences</taxon>
        <taxon>metagenomes</taxon>
        <taxon>ecological metagenomes</taxon>
    </lineage>
</organism>
<dbReference type="InterPro" id="IPR013766">
    <property type="entry name" value="Thioredoxin_domain"/>
</dbReference>
<evidence type="ECO:0000256" key="5">
    <source>
        <dbReference type="ARBA" id="ARBA00023284"/>
    </source>
</evidence>
<name>A0A160TK62_9ZZZZ</name>
<comment type="similarity">
    <text evidence="1">Belongs to the thioredoxin family. DsbA subfamily.</text>
</comment>
<dbReference type="PROSITE" id="PS51352">
    <property type="entry name" value="THIOREDOXIN_2"/>
    <property type="match status" value="1"/>
</dbReference>
<dbReference type="PANTHER" id="PTHR13887:SF14">
    <property type="entry name" value="DISULFIDE BOND FORMATION PROTEIN D"/>
    <property type="match status" value="1"/>
</dbReference>
<dbReference type="Pfam" id="PF13462">
    <property type="entry name" value="Thioredoxin_4"/>
    <property type="match status" value="1"/>
</dbReference>
<dbReference type="Gene3D" id="3.40.30.10">
    <property type="entry name" value="Glutaredoxin"/>
    <property type="match status" value="1"/>
</dbReference>
<evidence type="ECO:0000259" key="6">
    <source>
        <dbReference type="PROSITE" id="PS51352"/>
    </source>
</evidence>
<protein>
    <submittedName>
        <fullName evidence="7">27kDa outer membrane protein</fullName>
    </submittedName>
</protein>
<accession>A0A160TK62</accession>
<evidence type="ECO:0000256" key="4">
    <source>
        <dbReference type="ARBA" id="ARBA00023157"/>
    </source>
</evidence>
<dbReference type="PROSITE" id="PS00194">
    <property type="entry name" value="THIOREDOXIN_1"/>
    <property type="match status" value="1"/>
</dbReference>
<feature type="domain" description="Thioredoxin" evidence="6">
    <location>
        <begin position="28"/>
        <end position="246"/>
    </location>
</feature>
<keyword evidence="2" id="KW-0732">Signal</keyword>
<sequence length="248" mass="25857">MIERLSKNPLALAALALVAALVGAGALWLVQLAAPSSLASADQARVERVVHDYVLAHPEIIPEAMDRLRARETGKAIAANSDAILKPFGSAWAGNPNGDVTVVEYFDYNCGYCRASLPNVAQLIASDPKVKVVYRELPILAETSAAAARLSLAAADQGKFTAFHDALYAAGQVTPESMAAAAKSAGVDMQRAAAFAPRAEAEIASNLAIMRQLGMTGTPSFVIGNHVVSSVLSFEELQKAVAAARAAS</sequence>
<reference evidence="7" key="1">
    <citation type="submission" date="2015-10" db="EMBL/GenBank/DDBJ databases">
        <authorList>
            <person name="Gilbert D.G."/>
        </authorList>
    </citation>
    <scope>NUCLEOTIDE SEQUENCE</scope>
</reference>
<dbReference type="InterPro" id="IPR041205">
    <property type="entry name" value="ScsC_N"/>
</dbReference>
<dbReference type="CDD" id="cd03023">
    <property type="entry name" value="DsbA_Com1_like"/>
    <property type="match status" value="1"/>
</dbReference>
<dbReference type="Pfam" id="PF18312">
    <property type="entry name" value="ScsC_N"/>
    <property type="match status" value="1"/>
</dbReference>